<dbReference type="OrthoDB" id="5325112at2759"/>
<keyword evidence="6" id="KW-0963">Cytoplasm</keyword>
<comment type="function">
    <text evidence="12">Core subunit of the mitochondrial membrane respiratory chain NADH dehydrogenase (Complex I) that is believed to belong to the minimal assembly required for catalysis. Complex I functions in the transfer of electrons from NADH to the respiratory chain. The immediate electron acceptor for the enzyme is believed to be ubiquinone. May donate electrons to ubiquinone.</text>
</comment>
<protein>
    <submittedName>
        <fullName evidence="16">Uncharacterized protein</fullName>
    </submittedName>
</protein>
<keyword evidence="8" id="KW-0653">Protein transport</keyword>
<dbReference type="PROSITE" id="PS50219">
    <property type="entry name" value="CNH"/>
    <property type="match status" value="1"/>
</dbReference>
<dbReference type="Pfam" id="PF12838">
    <property type="entry name" value="Fer4_7"/>
    <property type="match status" value="1"/>
</dbReference>
<dbReference type="GO" id="GO:0006914">
    <property type="term" value="P:autophagy"/>
    <property type="evidence" value="ECO:0007669"/>
    <property type="project" value="TreeGrafter"/>
</dbReference>
<keyword evidence="10" id="KW-0408">Iron</keyword>
<comment type="similarity">
    <text evidence="3">Belongs to the complex I 23 kDa subunit family.</text>
</comment>
<keyword evidence="17" id="KW-1185">Reference proteome</keyword>
<evidence type="ECO:0000256" key="12">
    <source>
        <dbReference type="ARBA" id="ARBA00057475"/>
    </source>
</evidence>
<dbReference type="PANTHER" id="PTHR12894:SF27">
    <property type="entry name" value="TRANSFORMING GROWTH FACTOR-BETA RECEPTOR-ASSOCIATED PROTEIN 1"/>
    <property type="match status" value="1"/>
</dbReference>
<evidence type="ECO:0000256" key="1">
    <source>
        <dbReference type="ARBA" id="ARBA00001966"/>
    </source>
</evidence>
<dbReference type="SUPFAM" id="SSF54862">
    <property type="entry name" value="4Fe-4S ferredoxins"/>
    <property type="match status" value="1"/>
</dbReference>
<name>A0A835I482_9MAGN</name>
<dbReference type="PROSITE" id="PS51379">
    <property type="entry name" value="4FE4S_FER_2"/>
    <property type="match status" value="2"/>
</dbReference>
<evidence type="ECO:0000256" key="11">
    <source>
        <dbReference type="ARBA" id="ARBA00023014"/>
    </source>
</evidence>
<dbReference type="GO" id="GO:0015031">
    <property type="term" value="P:protein transport"/>
    <property type="evidence" value="ECO:0007669"/>
    <property type="project" value="UniProtKB-KW"/>
</dbReference>
<evidence type="ECO:0000256" key="2">
    <source>
        <dbReference type="ARBA" id="ARBA00004496"/>
    </source>
</evidence>
<proteinExistence type="inferred from homology"/>
<evidence type="ECO:0000313" key="16">
    <source>
        <dbReference type="EMBL" id="KAF9609842.1"/>
    </source>
</evidence>
<dbReference type="InterPro" id="IPR017900">
    <property type="entry name" value="4Fe4S_Fe_S_CS"/>
</dbReference>
<dbReference type="GO" id="GO:0016651">
    <property type="term" value="F:oxidoreductase activity, acting on NAD(P)H"/>
    <property type="evidence" value="ECO:0007669"/>
    <property type="project" value="InterPro"/>
</dbReference>
<evidence type="ECO:0000259" key="14">
    <source>
        <dbReference type="PROSITE" id="PS50219"/>
    </source>
</evidence>
<keyword evidence="7" id="KW-0479">Metal-binding</keyword>
<keyword evidence="11" id="KW-0411">Iron-sulfur</keyword>
<comment type="cofactor">
    <cofactor evidence="1">
        <name>[4Fe-4S] cluster</name>
        <dbReference type="ChEBI" id="CHEBI:49883"/>
    </cofactor>
</comment>
<dbReference type="InterPro" id="IPR019453">
    <property type="entry name" value="VPS39/TGFA1_Znf"/>
</dbReference>
<keyword evidence="9" id="KW-1278">Translocase</keyword>
<evidence type="ECO:0000256" key="7">
    <source>
        <dbReference type="ARBA" id="ARBA00022723"/>
    </source>
</evidence>
<dbReference type="NCBIfam" id="NF004538">
    <property type="entry name" value="PRK05888.1-4"/>
    <property type="match status" value="1"/>
</dbReference>
<evidence type="ECO:0000256" key="5">
    <source>
        <dbReference type="ARBA" id="ARBA00022485"/>
    </source>
</evidence>
<dbReference type="Gene3D" id="3.30.70.3270">
    <property type="match status" value="1"/>
</dbReference>
<evidence type="ECO:0000256" key="4">
    <source>
        <dbReference type="ARBA" id="ARBA00022448"/>
    </source>
</evidence>
<dbReference type="Proteomes" id="UP000631114">
    <property type="component" value="Unassembled WGS sequence"/>
</dbReference>
<sequence length="1146" mass="128908">MEVSNTRELLVSLGESVMVHKLPALETVAVVGKAKGANLFAWDDRRGFLCFARQKRVCVFRHDGGRGFVEVKEYGVPDVVKSMSWCGENICMGIRKEYTILNTNSGVLSEVFPSGRIAPPLVVPLPSGELLLGKDNIGVLVDQNGKLHQEGRICWSEAPSAVVIHSPFAIAHLPRHLEIRSLRAPYPLVQTVVLRNVYRLHQSNNFVIVALNNSVYGLFPVPLGAQIVQLTASGNFEEALALCKLLPQEDSSLRAAKEASIHIRYGHYLFDNKSYEEAMEQFLASQVDVTYVLSLYPSVILSKLISAEAEKAADPAGDGSLTRASSETSDDIESSLPSQVMEPDSSTMLESKKMSHNSLVALVKFLQKKRYTIIQRATAEGTEEIVMDAVGQNTIPNDSTRSKFSYKGRSNIHVSSGSREMATILDTALIQALLLTGQSSAALDLLKGPNYCDVKICEEFLQQANYCAELLELYKCNGMHREGLKLLIQLVEESKSEKLQPESTHIFKPEMIIEYLKPLCGTDPMLVLEHSMHVLGSCPTQTIELFLSGNIPADLVNSYLKQNAPSMQSTYLELMLAMNENGVSGNLQNEMVQIYLSEVLDMYADLTSQKKWDEKVYSPTRKKLLSMLESKSRYNPETLLKRLPTDALYEERAIILGKMNQHELALSLYVYKLHVPEMALVYCDRIYEARKHQSRTDSHDNIYVTLMQIYLNPQKRLTKEFEKRISNIVLSNKSAIQKVAPVKSKGSRVGKKIAEIEGAEDRRISPNSTDSGRSDGDGDEPSEEGSSTIMIDEVFDLLSRRWDKINGAQALKLLPRRTKLQNLLPFLEPLLKKSSEAQRNYSVIKSLRQSENLQVKDGLYKQRRVAVKINSDSMCSLCNKRIGTSVFAVYPNGKTLVHFVCFRDSQSIKAVSKGLPSGKRKQMAALLARKSMLALRARQQQLSGVGQSFQGSYQNALRITSHPFSTQKEDEEREQLAREISKDWSSVFERTINTLFLTEMVRGLMLTLKYFFEPKVTINYPFEKGPLSPRFRGEHALRRYPTGEERCIACKLCEAICPAQAITIEAEEREDGSRRTTRYDIDMTKCIYCGFCQEACPVDAIVEGPNFEFATETHEELLYDKEKLLENGDRWETEIAENLRAESLYR</sequence>
<dbReference type="GO" id="GO:0046872">
    <property type="term" value="F:metal ion binding"/>
    <property type="evidence" value="ECO:0007669"/>
    <property type="project" value="UniProtKB-KW"/>
</dbReference>
<dbReference type="PANTHER" id="PTHR12894">
    <property type="entry name" value="CNH DOMAIN CONTAINING"/>
    <property type="match status" value="1"/>
</dbReference>
<dbReference type="InterPro" id="IPR001180">
    <property type="entry name" value="CNH_dom"/>
</dbReference>
<keyword evidence="5" id="KW-0004">4Fe-4S</keyword>
<dbReference type="EMBL" id="JADFTS010000004">
    <property type="protein sequence ID" value="KAF9609842.1"/>
    <property type="molecule type" value="Genomic_DNA"/>
</dbReference>
<accession>A0A835I482</accession>
<feature type="domain" description="CNH" evidence="14">
    <location>
        <begin position="1"/>
        <end position="207"/>
    </location>
</feature>
<dbReference type="PROSITE" id="PS00198">
    <property type="entry name" value="4FE4S_FER_1"/>
    <property type="match status" value="2"/>
</dbReference>
<evidence type="ECO:0000256" key="13">
    <source>
        <dbReference type="SAM" id="MobiDB-lite"/>
    </source>
</evidence>
<dbReference type="GO" id="GO:0034058">
    <property type="term" value="P:endosomal vesicle fusion"/>
    <property type="evidence" value="ECO:0007669"/>
    <property type="project" value="TreeGrafter"/>
</dbReference>
<comment type="caution">
    <text evidence="16">The sequence shown here is derived from an EMBL/GenBank/DDBJ whole genome shotgun (WGS) entry which is preliminary data.</text>
</comment>
<dbReference type="InterPro" id="IPR017896">
    <property type="entry name" value="4Fe4S_Fe-S-bd"/>
</dbReference>
<dbReference type="InterPro" id="IPR032914">
    <property type="entry name" value="Vam6/VPS39/TRAP1"/>
</dbReference>
<keyword evidence="4" id="KW-0813">Transport</keyword>
<dbReference type="NCBIfam" id="NF004539">
    <property type="entry name" value="PRK05888.1-5"/>
    <property type="match status" value="1"/>
</dbReference>
<feature type="domain" description="4Fe-4S ferredoxin-type" evidence="15">
    <location>
        <begin position="1077"/>
        <end position="1106"/>
    </location>
</feature>
<feature type="domain" description="4Fe-4S ferredoxin-type" evidence="15">
    <location>
        <begin position="1038"/>
        <end position="1067"/>
    </location>
</feature>
<dbReference type="GO" id="GO:0051539">
    <property type="term" value="F:4 iron, 4 sulfur cluster binding"/>
    <property type="evidence" value="ECO:0007669"/>
    <property type="project" value="UniProtKB-KW"/>
</dbReference>
<feature type="region of interest" description="Disordered" evidence="13">
    <location>
        <begin position="756"/>
        <end position="785"/>
    </location>
</feature>
<evidence type="ECO:0000259" key="15">
    <source>
        <dbReference type="PROSITE" id="PS51379"/>
    </source>
</evidence>
<dbReference type="Pfam" id="PF10366">
    <property type="entry name" value="Vps39_1"/>
    <property type="match status" value="1"/>
</dbReference>
<evidence type="ECO:0000256" key="10">
    <source>
        <dbReference type="ARBA" id="ARBA00023004"/>
    </source>
</evidence>
<evidence type="ECO:0000256" key="6">
    <source>
        <dbReference type="ARBA" id="ARBA00022490"/>
    </source>
</evidence>
<dbReference type="FunFam" id="3.30.70.3270:FF:000001">
    <property type="entry name" value="NADH-quinone oxidoreductase subunit I 1"/>
    <property type="match status" value="1"/>
</dbReference>
<comment type="subcellular location">
    <subcellularLocation>
        <location evidence="2">Cytoplasm</location>
    </subcellularLocation>
</comment>
<dbReference type="GO" id="GO:0016020">
    <property type="term" value="C:membrane"/>
    <property type="evidence" value="ECO:0007669"/>
    <property type="project" value="InterPro"/>
</dbReference>
<dbReference type="HAMAP" id="MF_01351">
    <property type="entry name" value="NDH1_NuoI"/>
    <property type="match status" value="1"/>
</dbReference>
<organism evidence="16 17">
    <name type="scientific">Coptis chinensis</name>
    <dbReference type="NCBI Taxonomy" id="261450"/>
    <lineage>
        <taxon>Eukaryota</taxon>
        <taxon>Viridiplantae</taxon>
        <taxon>Streptophyta</taxon>
        <taxon>Embryophyta</taxon>
        <taxon>Tracheophyta</taxon>
        <taxon>Spermatophyta</taxon>
        <taxon>Magnoliopsida</taxon>
        <taxon>Ranunculales</taxon>
        <taxon>Ranunculaceae</taxon>
        <taxon>Coptidoideae</taxon>
        <taxon>Coptis</taxon>
    </lineage>
</organism>
<dbReference type="NCBIfam" id="TIGR01971">
    <property type="entry name" value="NuoI"/>
    <property type="match status" value="1"/>
</dbReference>
<dbReference type="InterPro" id="IPR019452">
    <property type="entry name" value="VPS39/TGF_beta_rcpt-assoc_1"/>
</dbReference>
<feature type="region of interest" description="Disordered" evidence="13">
    <location>
        <begin position="314"/>
        <end position="351"/>
    </location>
</feature>
<dbReference type="Pfam" id="PF00780">
    <property type="entry name" value="CNH"/>
    <property type="match status" value="1"/>
</dbReference>
<dbReference type="GO" id="GO:0005739">
    <property type="term" value="C:mitochondrion"/>
    <property type="evidence" value="ECO:0007669"/>
    <property type="project" value="UniProtKB-ARBA"/>
</dbReference>
<dbReference type="AlphaFoldDB" id="A0A835I482"/>
<reference evidence="16 17" key="1">
    <citation type="submission" date="2020-10" db="EMBL/GenBank/DDBJ databases">
        <title>The Coptis chinensis genome and diversification of protoberbering-type alkaloids.</title>
        <authorList>
            <person name="Wang B."/>
            <person name="Shu S."/>
            <person name="Song C."/>
            <person name="Liu Y."/>
        </authorList>
    </citation>
    <scope>NUCLEOTIDE SEQUENCE [LARGE SCALE GENOMIC DNA]</scope>
    <source>
        <strain evidence="16">HL-2020</strain>
        <tissue evidence="16">Leaf</tissue>
    </source>
</reference>
<evidence type="ECO:0000313" key="17">
    <source>
        <dbReference type="Proteomes" id="UP000631114"/>
    </source>
</evidence>
<dbReference type="InterPro" id="IPR010226">
    <property type="entry name" value="NADH_quinone_OxRdtase_chainI"/>
</dbReference>
<gene>
    <name evidence="16" type="ORF">IFM89_018784</name>
</gene>
<evidence type="ECO:0000256" key="8">
    <source>
        <dbReference type="ARBA" id="ARBA00022927"/>
    </source>
</evidence>
<evidence type="ECO:0000256" key="3">
    <source>
        <dbReference type="ARBA" id="ARBA00010277"/>
    </source>
</evidence>
<dbReference type="Pfam" id="PF10367">
    <property type="entry name" value="zf-Vps39_C"/>
    <property type="match status" value="1"/>
</dbReference>
<evidence type="ECO:0000256" key="9">
    <source>
        <dbReference type="ARBA" id="ARBA00022967"/>
    </source>
</evidence>